<dbReference type="PROSITE" id="PS51318">
    <property type="entry name" value="TAT"/>
    <property type="match status" value="1"/>
</dbReference>
<name>A0A7H0HNT8_9ACTN</name>
<dbReference type="PANTHER" id="PTHR40124:SF1">
    <property type="entry name" value="DISAGGREGATASE RELATED REPEAT PROTEIN"/>
    <property type="match status" value="1"/>
</dbReference>
<dbReference type="AlphaFoldDB" id="A0A7H0HNT8"/>
<feature type="domain" description="Polysaccharide lyase 14" evidence="2">
    <location>
        <begin position="87"/>
        <end position="287"/>
    </location>
</feature>
<sequence length="303" mass="32351">MKSRSTILGTTAAAGALVAAAVFAPQASGAGTPAERPAPKALKVNTFERPTAGMPYPLAEWAKDGWSAPWALGMDNRARIVDDTPAHSGRKSLRVHYPKGQIGPEQSGALAPFAVPKAREYYLSYWAKFSGDFSWGTTEYAGKLGIGLAGGAACSGGQVCDGTNGFSSRIIWRTAKGQAAVYYYHMGHAGTYGDYAVLKNNGADIYWPKGQWVNLVQRLKVNTVTGGRANADGEIEIFYNGKSAAKVTGLRFVTNADQVDKAYFSSFAGGATTNFAPQKDSYIWFDDVKVSTSRADICELRGC</sequence>
<dbReference type="InterPro" id="IPR048958">
    <property type="entry name" value="Polysacc_lyase_14"/>
</dbReference>
<proteinExistence type="predicted"/>
<keyword evidence="1" id="KW-0732">Signal</keyword>
<reference evidence="3 4" key="1">
    <citation type="submission" date="2020-08" db="EMBL/GenBank/DDBJ databases">
        <title>A novel species.</title>
        <authorList>
            <person name="Gao J."/>
        </authorList>
    </citation>
    <scope>NUCLEOTIDE SEQUENCE [LARGE SCALE GENOMIC DNA]</scope>
    <source>
        <strain evidence="3 4">CRPJ-33</strain>
    </source>
</reference>
<dbReference type="PANTHER" id="PTHR40124">
    <property type="match status" value="1"/>
</dbReference>
<dbReference type="RefSeq" id="WP_187739404.1">
    <property type="nucleotide sequence ID" value="NZ_CP060825.1"/>
</dbReference>
<evidence type="ECO:0000313" key="4">
    <source>
        <dbReference type="Proteomes" id="UP000516230"/>
    </source>
</evidence>
<dbReference type="EMBL" id="CP060825">
    <property type="protein sequence ID" value="QNP62204.1"/>
    <property type="molecule type" value="Genomic_DNA"/>
</dbReference>
<dbReference type="InterPro" id="IPR006311">
    <property type="entry name" value="TAT_signal"/>
</dbReference>
<accession>A0A7H0HNT8</accession>
<dbReference type="KEGG" id="sgj:IAG43_04165"/>
<evidence type="ECO:0000259" key="2">
    <source>
        <dbReference type="Pfam" id="PF21294"/>
    </source>
</evidence>
<dbReference type="Gene3D" id="2.60.120.200">
    <property type="match status" value="1"/>
</dbReference>
<feature type="chain" id="PRO_5028988519" description="Polysaccharide lyase 14 domain-containing protein" evidence="1">
    <location>
        <begin position="30"/>
        <end position="303"/>
    </location>
</feature>
<protein>
    <recommendedName>
        <fullName evidence="2">Polysaccharide lyase 14 domain-containing protein</fullName>
    </recommendedName>
</protein>
<keyword evidence="4" id="KW-1185">Reference proteome</keyword>
<dbReference type="Proteomes" id="UP000516230">
    <property type="component" value="Chromosome"/>
</dbReference>
<evidence type="ECO:0000313" key="3">
    <source>
        <dbReference type="EMBL" id="QNP62204.1"/>
    </source>
</evidence>
<feature type="signal peptide" evidence="1">
    <location>
        <begin position="1"/>
        <end position="29"/>
    </location>
</feature>
<gene>
    <name evidence="3" type="ORF">IAG43_04165</name>
</gene>
<dbReference type="Pfam" id="PF21294">
    <property type="entry name" value="Polysacc_lyase_14"/>
    <property type="match status" value="1"/>
</dbReference>
<organism evidence="3 4">
    <name type="scientific">Streptomyces genisteinicus</name>
    <dbReference type="NCBI Taxonomy" id="2768068"/>
    <lineage>
        <taxon>Bacteria</taxon>
        <taxon>Bacillati</taxon>
        <taxon>Actinomycetota</taxon>
        <taxon>Actinomycetes</taxon>
        <taxon>Kitasatosporales</taxon>
        <taxon>Streptomycetaceae</taxon>
        <taxon>Streptomyces</taxon>
    </lineage>
</organism>
<evidence type="ECO:0000256" key="1">
    <source>
        <dbReference type="SAM" id="SignalP"/>
    </source>
</evidence>